<dbReference type="GO" id="GO:0043138">
    <property type="term" value="F:3'-5' DNA helicase activity"/>
    <property type="evidence" value="ECO:0007669"/>
    <property type="project" value="UniProtKB-EC"/>
</dbReference>
<organism evidence="19 20">
    <name type="scientific">Demequina lignilytica</name>
    <dbReference type="NCBI Taxonomy" id="3051663"/>
    <lineage>
        <taxon>Bacteria</taxon>
        <taxon>Bacillati</taxon>
        <taxon>Actinomycetota</taxon>
        <taxon>Actinomycetes</taxon>
        <taxon>Micrococcales</taxon>
        <taxon>Demequinaceae</taxon>
        <taxon>Demequina</taxon>
    </lineage>
</organism>
<keyword evidence="4" id="KW-0227">DNA damage</keyword>
<evidence type="ECO:0000313" key="19">
    <source>
        <dbReference type="EMBL" id="MDN4488318.1"/>
    </source>
</evidence>
<reference evidence="19" key="1">
    <citation type="submission" date="2023-06" db="EMBL/GenBank/DDBJ databases">
        <title>Sysu t00039.</title>
        <authorList>
            <person name="Gao L."/>
            <person name="Fang B.-Z."/>
            <person name="Li W.-J."/>
        </authorList>
    </citation>
    <scope>NUCLEOTIDE SEQUENCE</scope>
    <source>
        <strain evidence="19">SYSU T00039</strain>
    </source>
</reference>
<evidence type="ECO:0000256" key="15">
    <source>
        <dbReference type="PROSITE-ProRule" id="PRU00560"/>
    </source>
</evidence>
<dbReference type="GO" id="GO:0003677">
    <property type="term" value="F:DNA binding"/>
    <property type="evidence" value="ECO:0007669"/>
    <property type="project" value="UniProtKB-KW"/>
</dbReference>
<feature type="domain" description="UvrD-like helicase ATP-binding" evidence="17">
    <location>
        <begin position="18"/>
        <end position="324"/>
    </location>
</feature>
<evidence type="ECO:0000259" key="17">
    <source>
        <dbReference type="PROSITE" id="PS51198"/>
    </source>
</evidence>
<sequence length="1055" mass="110685">MTSLRLVPPAAPPRVPELDAHQRAALAAVADGGHHVVVGEPGSGATTVAAATALEAVAAGTPVARVLVLAATRASAARLRDRVSLLLDRPVGAPVVRTAASASHAILTALAVAGGQPPPRLVTGAEQDQILRELLDGHARGEGAAPDWNGLVPPEATALAGFRHELRDVIMRASEAGRIPDELAELGRDVGRPEWEAAAEVMREYDQVLGSFASTPDQGDRFDPAVVVAQAAHVLRSWEELADGEAPEWDLVVVDEAQELTAAGVDLLRACAARGASLVLLGNADVSVQGYRGAMPRVLDDATAPAPRGWGARLHRLGPSHRQAGALAAVTAAATARIRTVGEGSPRGRAETVDDARGAVRIVTAAHRHAQSRAIAGALRAARHGLDGAPPVPWGEMAVIARSTSRLRELRADLAALDIPCETLGEGTALHLEPAVAPLLTLMRRAASAARGDRPEWTEEQSVELLTSRIVGLDPVALRRLRRALVRVERESEGTRGSAELLVDAMAREDGWAAVRSAEARIAERATRALADATEAARLPGASPGTVAWAAWAALGVADSWRAAALAGSARDDADLDAVIALLRAAQGFAERMPHASVASFVEHLEGQDFAADSLGARARVEDAVAFSTAASASGREWDVVVVAGLEEGVWPDLRLRDSVLGAQHLADVLAGRADRAPIPDGDRAVRARESRRAVLDDETRAFAVAVSRARRMLILSCEEGEDARPSRYLAWCGEAAGVRAERADDIVTVADLRGAVVHARVAATDPGLAPTERDGHAALVARLADADVAGADPREWHGVPPTSSSVGMWDDGTPVRVSPSKLESLETCALRWALQSVGGTPSATEKQTLGTVVHEIAAELPHGTAVELLDALDERWGDVAGTETWPDRRLRERAEDMVRRLAGYVATVPGEVRVEQPFAVDIGGARLAGSADRVEVDDAAARIVDLKTGSPVTQKEAEDHAQLAMYQLAAAHGAFPGVEAASGASLVFLGTTAQAAGERAQPPVDLEATRARLADAVEVMARPEFLATPNPSCTFCPVRRSCPAWPEGRQVSDG</sequence>
<evidence type="ECO:0000313" key="20">
    <source>
        <dbReference type="Proteomes" id="UP001172737"/>
    </source>
</evidence>
<dbReference type="AlphaFoldDB" id="A0AAW7M5N5"/>
<feature type="domain" description="UvrD-like helicase C-terminal" evidence="18">
    <location>
        <begin position="328"/>
        <end position="635"/>
    </location>
</feature>
<gene>
    <name evidence="19" type="ORF">QQX10_09075</name>
</gene>
<dbReference type="PANTHER" id="PTHR11070">
    <property type="entry name" value="UVRD / RECB / PCRA DNA HELICASE FAMILY MEMBER"/>
    <property type="match status" value="1"/>
</dbReference>
<dbReference type="Proteomes" id="UP001172737">
    <property type="component" value="Unassembled WGS sequence"/>
</dbReference>
<dbReference type="Pfam" id="PF13361">
    <property type="entry name" value="UvrD_C"/>
    <property type="match status" value="1"/>
</dbReference>
<dbReference type="GO" id="GO:0005524">
    <property type="term" value="F:ATP binding"/>
    <property type="evidence" value="ECO:0007669"/>
    <property type="project" value="UniProtKB-UniRule"/>
</dbReference>
<keyword evidence="6 15" id="KW-0347">Helicase</keyword>
<evidence type="ECO:0000256" key="3">
    <source>
        <dbReference type="ARBA" id="ARBA00022741"/>
    </source>
</evidence>
<comment type="similarity">
    <text evidence="1">Belongs to the helicase family. UvrD subfamily.</text>
</comment>
<keyword evidence="3 15" id="KW-0547">Nucleotide-binding</keyword>
<dbReference type="Gene3D" id="3.40.50.300">
    <property type="entry name" value="P-loop containing nucleotide triphosphate hydrolases"/>
    <property type="match status" value="2"/>
</dbReference>
<dbReference type="InterPro" id="IPR027417">
    <property type="entry name" value="P-loop_NTPase"/>
</dbReference>
<dbReference type="InterPro" id="IPR000212">
    <property type="entry name" value="DNA_helicase_UvrD/REP"/>
</dbReference>
<evidence type="ECO:0000256" key="1">
    <source>
        <dbReference type="ARBA" id="ARBA00009922"/>
    </source>
</evidence>
<evidence type="ECO:0000256" key="9">
    <source>
        <dbReference type="ARBA" id="ARBA00023125"/>
    </source>
</evidence>
<keyword evidence="2" id="KW-0540">Nuclease</keyword>
<dbReference type="InterPro" id="IPR038726">
    <property type="entry name" value="PDDEXK_AddAB-type"/>
</dbReference>
<dbReference type="EC" id="5.6.2.4" evidence="13"/>
<dbReference type="Gene3D" id="3.90.320.10">
    <property type="match status" value="1"/>
</dbReference>
<evidence type="ECO:0000256" key="14">
    <source>
        <dbReference type="ARBA" id="ARBA00048988"/>
    </source>
</evidence>
<dbReference type="GO" id="GO:0033202">
    <property type="term" value="C:DNA helicase complex"/>
    <property type="evidence" value="ECO:0007669"/>
    <property type="project" value="TreeGrafter"/>
</dbReference>
<evidence type="ECO:0000256" key="11">
    <source>
        <dbReference type="ARBA" id="ARBA00023235"/>
    </source>
</evidence>
<dbReference type="PROSITE" id="PS51217">
    <property type="entry name" value="UVRD_HELICASE_CTER"/>
    <property type="match status" value="1"/>
</dbReference>
<comment type="catalytic activity">
    <reaction evidence="12">
        <text>Couples ATP hydrolysis with the unwinding of duplex DNA by translocating in the 3'-5' direction.</text>
        <dbReference type="EC" id="5.6.2.4"/>
    </reaction>
</comment>
<dbReference type="Gene3D" id="1.10.10.160">
    <property type="match status" value="1"/>
</dbReference>
<dbReference type="Gene3D" id="1.10.486.10">
    <property type="entry name" value="PCRA, domain 4"/>
    <property type="match status" value="1"/>
</dbReference>
<dbReference type="InterPro" id="IPR013986">
    <property type="entry name" value="DExx_box_DNA_helicase_dom_sf"/>
</dbReference>
<keyword evidence="7" id="KW-0269">Exonuclease</keyword>
<evidence type="ECO:0000256" key="4">
    <source>
        <dbReference type="ARBA" id="ARBA00022763"/>
    </source>
</evidence>
<evidence type="ECO:0000256" key="5">
    <source>
        <dbReference type="ARBA" id="ARBA00022801"/>
    </source>
</evidence>
<dbReference type="PROSITE" id="PS51198">
    <property type="entry name" value="UVRD_HELICASE_ATP_BIND"/>
    <property type="match status" value="1"/>
</dbReference>
<dbReference type="GO" id="GO:0004527">
    <property type="term" value="F:exonuclease activity"/>
    <property type="evidence" value="ECO:0007669"/>
    <property type="project" value="UniProtKB-KW"/>
</dbReference>
<feature type="binding site" evidence="15">
    <location>
        <begin position="39"/>
        <end position="46"/>
    </location>
    <ligand>
        <name>ATP</name>
        <dbReference type="ChEBI" id="CHEBI:30616"/>
    </ligand>
</feature>
<keyword evidence="20" id="KW-1185">Reference proteome</keyword>
<evidence type="ECO:0000256" key="6">
    <source>
        <dbReference type="ARBA" id="ARBA00022806"/>
    </source>
</evidence>
<evidence type="ECO:0000256" key="12">
    <source>
        <dbReference type="ARBA" id="ARBA00034617"/>
    </source>
</evidence>
<evidence type="ECO:0000256" key="16">
    <source>
        <dbReference type="SAM" id="MobiDB-lite"/>
    </source>
</evidence>
<evidence type="ECO:0000256" key="8">
    <source>
        <dbReference type="ARBA" id="ARBA00022840"/>
    </source>
</evidence>
<dbReference type="SUPFAM" id="SSF52540">
    <property type="entry name" value="P-loop containing nucleoside triphosphate hydrolases"/>
    <property type="match status" value="1"/>
</dbReference>
<keyword evidence="5 15" id="KW-0378">Hydrolase</keyword>
<dbReference type="InterPro" id="IPR011604">
    <property type="entry name" value="PDDEXK-like_dom_sf"/>
</dbReference>
<dbReference type="GO" id="GO:0005829">
    <property type="term" value="C:cytosol"/>
    <property type="evidence" value="ECO:0007669"/>
    <property type="project" value="TreeGrafter"/>
</dbReference>
<dbReference type="GO" id="GO:0000725">
    <property type="term" value="P:recombinational repair"/>
    <property type="evidence" value="ECO:0007669"/>
    <property type="project" value="TreeGrafter"/>
</dbReference>
<keyword evidence="11" id="KW-0413">Isomerase</keyword>
<name>A0AAW7M5N5_9MICO</name>
<protein>
    <recommendedName>
        <fullName evidence="13">DNA 3'-5' helicase</fullName>
        <ecNumber evidence="13">5.6.2.4</ecNumber>
    </recommendedName>
</protein>
<keyword evidence="10" id="KW-0234">DNA repair</keyword>
<dbReference type="Pfam" id="PF12705">
    <property type="entry name" value="PDDEXK_1"/>
    <property type="match status" value="1"/>
</dbReference>
<evidence type="ECO:0000256" key="10">
    <source>
        <dbReference type="ARBA" id="ARBA00023204"/>
    </source>
</evidence>
<keyword evidence="9" id="KW-0238">DNA-binding</keyword>
<keyword evidence="8 15" id="KW-0067">ATP-binding</keyword>
<accession>A0AAW7M5N5</accession>
<evidence type="ECO:0000259" key="18">
    <source>
        <dbReference type="PROSITE" id="PS51217"/>
    </source>
</evidence>
<dbReference type="RefSeq" id="WP_301119814.1">
    <property type="nucleotide sequence ID" value="NZ_JAUHPX010000005.1"/>
</dbReference>
<dbReference type="Pfam" id="PF00580">
    <property type="entry name" value="UvrD-helicase"/>
    <property type="match status" value="1"/>
</dbReference>
<evidence type="ECO:0000256" key="13">
    <source>
        <dbReference type="ARBA" id="ARBA00034808"/>
    </source>
</evidence>
<comment type="caution">
    <text evidence="19">The sequence shown here is derived from an EMBL/GenBank/DDBJ whole genome shotgun (WGS) entry which is preliminary data.</text>
</comment>
<dbReference type="EMBL" id="JAUHPX010000005">
    <property type="protein sequence ID" value="MDN4488318.1"/>
    <property type="molecule type" value="Genomic_DNA"/>
</dbReference>
<evidence type="ECO:0000256" key="7">
    <source>
        <dbReference type="ARBA" id="ARBA00022839"/>
    </source>
</evidence>
<evidence type="ECO:0000256" key="2">
    <source>
        <dbReference type="ARBA" id="ARBA00022722"/>
    </source>
</evidence>
<proteinExistence type="inferred from homology"/>
<comment type="catalytic activity">
    <reaction evidence="14">
        <text>ATP + H2O = ADP + phosphate + H(+)</text>
        <dbReference type="Rhea" id="RHEA:13065"/>
        <dbReference type="ChEBI" id="CHEBI:15377"/>
        <dbReference type="ChEBI" id="CHEBI:15378"/>
        <dbReference type="ChEBI" id="CHEBI:30616"/>
        <dbReference type="ChEBI" id="CHEBI:43474"/>
        <dbReference type="ChEBI" id="CHEBI:456216"/>
        <dbReference type="EC" id="5.6.2.4"/>
    </reaction>
</comment>
<dbReference type="InterPro" id="IPR014017">
    <property type="entry name" value="DNA_helicase_UvrD-like_C"/>
</dbReference>
<dbReference type="InterPro" id="IPR014016">
    <property type="entry name" value="UvrD-like_ATP-bd"/>
</dbReference>
<dbReference type="PANTHER" id="PTHR11070:SF59">
    <property type="entry name" value="DNA 3'-5' HELICASE"/>
    <property type="match status" value="1"/>
</dbReference>
<feature type="region of interest" description="Disordered" evidence="16">
    <location>
        <begin position="792"/>
        <end position="813"/>
    </location>
</feature>